<dbReference type="RefSeq" id="WP_340363236.1">
    <property type="nucleotide sequence ID" value="NZ_JBBKZV010000004.1"/>
</dbReference>
<reference evidence="2 3" key="1">
    <citation type="submission" date="2024-03" db="EMBL/GenBank/DDBJ databases">
        <title>Novel species of the genus Variovorax.</title>
        <authorList>
            <person name="Liu Q."/>
            <person name="Xin Y.-H."/>
        </authorList>
    </citation>
    <scope>NUCLEOTIDE SEQUENCE [LARGE SCALE GENOMIC DNA]</scope>
    <source>
        <strain evidence="2 3">KACC 18501</strain>
    </source>
</reference>
<dbReference type="EMBL" id="JBBKZV010000004">
    <property type="protein sequence ID" value="MEJ8822185.1"/>
    <property type="molecule type" value="Genomic_DNA"/>
</dbReference>
<accession>A0ABU8VWJ4</accession>
<feature type="compositionally biased region" description="Basic and acidic residues" evidence="1">
    <location>
        <begin position="50"/>
        <end position="73"/>
    </location>
</feature>
<proteinExistence type="predicted"/>
<keyword evidence="3" id="KW-1185">Reference proteome</keyword>
<protein>
    <submittedName>
        <fullName evidence="2">Uncharacterized protein</fullName>
    </submittedName>
</protein>
<gene>
    <name evidence="2" type="ORF">WKW80_09050</name>
</gene>
<name>A0ABU8VWJ4_9BURK</name>
<dbReference type="Proteomes" id="UP001363010">
    <property type="component" value="Unassembled WGS sequence"/>
</dbReference>
<organism evidence="2 3">
    <name type="scientific">Variovorax humicola</name>
    <dbReference type="NCBI Taxonomy" id="1769758"/>
    <lineage>
        <taxon>Bacteria</taxon>
        <taxon>Pseudomonadati</taxon>
        <taxon>Pseudomonadota</taxon>
        <taxon>Betaproteobacteria</taxon>
        <taxon>Burkholderiales</taxon>
        <taxon>Comamonadaceae</taxon>
        <taxon>Variovorax</taxon>
    </lineage>
</organism>
<evidence type="ECO:0000313" key="2">
    <source>
        <dbReference type="EMBL" id="MEJ8822185.1"/>
    </source>
</evidence>
<evidence type="ECO:0000256" key="1">
    <source>
        <dbReference type="SAM" id="MobiDB-lite"/>
    </source>
</evidence>
<feature type="region of interest" description="Disordered" evidence="1">
    <location>
        <begin position="25"/>
        <end position="73"/>
    </location>
</feature>
<evidence type="ECO:0000313" key="3">
    <source>
        <dbReference type="Proteomes" id="UP001363010"/>
    </source>
</evidence>
<comment type="caution">
    <text evidence="2">The sequence shown here is derived from an EMBL/GenBank/DDBJ whole genome shotgun (WGS) entry which is preliminary data.</text>
</comment>
<sequence>MKNRFFVLSKARVDSIFLSRLTDTVTDTGQRHVQPFSMDEETGPHHRGRGAHDHREDGRHLGRANREDLSPPD</sequence>